<sequence length="178" mass="19839">MTINEVNGANQPQKGYTKVTVKDKDSGESFVIDFRNARVKGNVAEWTIKDGKVYDKDGQEVKDNELEVTKYQAALIKAAAEGDGDGKRLDTNDLVGGLYGEKAEEELQKAKSEYHVRKDTMNDPPARGGDADALEHGLIYANVENAKGERGHLEIQLLEKEQPLASPPKDKAWYEFWK</sequence>
<feature type="region of interest" description="Disordered" evidence="1">
    <location>
        <begin position="113"/>
        <end position="132"/>
    </location>
</feature>
<evidence type="ECO:0000256" key="1">
    <source>
        <dbReference type="SAM" id="MobiDB-lite"/>
    </source>
</evidence>
<accession>A0A9D1FWQ2</accession>
<reference evidence="2" key="1">
    <citation type="submission" date="2020-10" db="EMBL/GenBank/DDBJ databases">
        <authorList>
            <person name="Gilroy R."/>
        </authorList>
    </citation>
    <scope>NUCLEOTIDE SEQUENCE</scope>
    <source>
        <strain evidence="2">CHK152-2994</strain>
    </source>
</reference>
<dbReference type="Proteomes" id="UP000824139">
    <property type="component" value="Unassembled WGS sequence"/>
</dbReference>
<dbReference type="AlphaFoldDB" id="A0A9D1FWQ2"/>
<proteinExistence type="predicted"/>
<reference evidence="2" key="2">
    <citation type="journal article" date="2021" name="PeerJ">
        <title>Extensive microbial diversity within the chicken gut microbiome revealed by metagenomics and culture.</title>
        <authorList>
            <person name="Gilroy R."/>
            <person name="Ravi A."/>
            <person name="Getino M."/>
            <person name="Pursley I."/>
            <person name="Horton D.L."/>
            <person name="Alikhan N.F."/>
            <person name="Baker D."/>
            <person name="Gharbi K."/>
            <person name="Hall N."/>
            <person name="Watson M."/>
            <person name="Adriaenssens E.M."/>
            <person name="Foster-Nyarko E."/>
            <person name="Jarju S."/>
            <person name="Secka A."/>
            <person name="Antonio M."/>
            <person name="Oren A."/>
            <person name="Chaudhuri R.R."/>
            <person name="La Ragione R."/>
            <person name="Hildebrand F."/>
            <person name="Pallen M.J."/>
        </authorList>
    </citation>
    <scope>NUCLEOTIDE SEQUENCE</scope>
    <source>
        <strain evidence="2">CHK152-2994</strain>
    </source>
</reference>
<gene>
    <name evidence="2" type="ORF">IAD41_05895</name>
</gene>
<dbReference type="EMBL" id="DVJO01000129">
    <property type="protein sequence ID" value="HIS83119.1"/>
    <property type="molecule type" value="Genomic_DNA"/>
</dbReference>
<evidence type="ECO:0000313" key="3">
    <source>
        <dbReference type="Proteomes" id="UP000824139"/>
    </source>
</evidence>
<protein>
    <submittedName>
        <fullName evidence="2">Uncharacterized protein</fullName>
    </submittedName>
</protein>
<organism evidence="2 3">
    <name type="scientific">Candidatus Scatenecus faecavium</name>
    <dbReference type="NCBI Taxonomy" id="2840915"/>
    <lineage>
        <taxon>Bacteria</taxon>
        <taxon>Candidatus Scatenecus</taxon>
    </lineage>
</organism>
<evidence type="ECO:0000313" key="2">
    <source>
        <dbReference type="EMBL" id="HIS83119.1"/>
    </source>
</evidence>
<comment type="caution">
    <text evidence="2">The sequence shown here is derived from an EMBL/GenBank/DDBJ whole genome shotgun (WGS) entry which is preliminary data.</text>
</comment>
<name>A0A9D1FWQ2_9BACT</name>